<dbReference type="InterPro" id="IPR036397">
    <property type="entry name" value="RNaseH_sf"/>
</dbReference>
<proteinExistence type="predicted"/>
<dbReference type="EMBL" id="AVOT02100737">
    <property type="protein sequence ID" value="MBW0577490.1"/>
    <property type="molecule type" value="Genomic_DNA"/>
</dbReference>
<accession>A0A9Q3PY67</accession>
<gene>
    <name evidence="1" type="ORF">O181_117205</name>
</gene>
<evidence type="ECO:0000313" key="2">
    <source>
        <dbReference type="Proteomes" id="UP000765509"/>
    </source>
</evidence>
<name>A0A9Q3PY67_9BASI</name>
<keyword evidence="2" id="KW-1185">Reference proteome</keyword>
<dbReference type="Proteomes" id="UP000765509">
    <property type="component" value="Unassembled WGS sequence"/>
</dbReference>
<dbReference type="AlphaFoldDB" id="A0A9Q3PY67"/>
<reference evidence="1" key="1">
    <citation type="submission" date="2021-03" db="EMBL/GenBank/DDBJ databases">
        <title>Draft genome sequence of rust myrtle Austropuccinia psidii MF-1, a brazilian biotype.</title>
        <authorList>
            <person name="Quecine M.C."/>
            <person name="Pachon D.M.R."/>
            <person name="Bonatelli M.L."/>
            <person name="Correr F.H."/>
            <person name="Franceschini L.M."/>
            <person name="Leite T.F."/>
            <person name="Margarido G.R.A."/>
            <person name="Almeida C.A."/>
            <person name="Ferrarezi J.A."/>
            <person name="Labate C.A."/>
        </authorList>
    </citation>
    <scope>NUCLEOTIDE SEQUENCE</scope>
    <source>
        <strain evidence="1">MF-1</strain>
    </source>
</reference>
<dbReference type="Gene3D" id="3.30.420.10">
    <property type="entry name" value="Ribonuclease H-like superfamily/Ribonuclease H"/>
    <property type="match status" value="1"/>
</dbReference>
<comment type="caution">
    <text evidence="1">The sequence shown here is derived from an EMBL/GenBank/DDBJ whole genome shotgun (WGS) entry which is preliminary data.</text>
</comment>
<dbReference type="GO" id="GO:0003676">
    <property type="term" value="F:nucleic acid binding"/>
    <property type="evidence" value="ECO:0007669"/>
    <property type="project" value="InterPro"/>
</dbReference>
<organism evidence="1 2">
    <name type="scientific">Austropuccinia psidii MF-1</name>
    <dbReference type="NCBI Taxonomy" id="1389203"/>
    <lineage>
        <taxon>Eukaryota</taxon>
        <taxon>Fungi</taxon>
        <taxon>Dikarya</taxon>
        <taxon>Basidiomycota</taxon>
        <taxon>Pucciniomycotina</taxon>
        <taxon>Pucciniomycetes</taxon>
        <taxon>Pucciniales</taxon>
        <taxon>Sphaerophragmiaceae</taxon>
        <taxon>Austropuccinia</taxon>
    </lineage>
</organism>
<sequence length="128" mass="14662">MEEILRRFCTYGMEYNDHEGYMHDWVTLLPAVQLAHNTSKHSTTEKTPALVEQGWNPLLPVCNNHSPGVRVFIYTPTQTPQISRSTICISIEFQKSYLLKHAYSLVPQYILLTSAQVGFTQYSLDTPL</sequence>
<evidence type="ECO:0000313" key="1">
    <source>
        <dbReference type="EMBL" id="MBW0577490.1"/>
    </source>
</evidence>
<protein>
    <submittedName>
        <fullName evidence="1">Uncharacterized protein</fullName>
    </submittedName>
</protein>
<dbReference type="OrthoDB" id="5592268at2759"/>